<keyword evidence="2 7" id="KW-0444">Lipid biosynthesis</keyword>
<dbReference type="FunCoup" id="A0A397S2V2">
    <property type="interactions" value="284"/>
</dbReference>
<evidence type="ECO:0000256" key="8">
    <source>
        <dbReference type="NCBIfam" id="TIGR00517"/>
    </source>
</evidence>
<dbReference type="AlphaFoldDB" id="A0A397S2V2"/>
<comment type="function">
    <text evidence="7 9">Carrier of the growing fatty acid chain in fatty acid biosynthesis.</text>
</comment>
<dbReference type="PROSITE" id="PS00012">
    <property type="entry name" value="PHOSPHOPANTETHEINE"/>
    <property type="match status" value="1"/>
</dbReference>
<keyword evidence="12" id="KW-1185">Reference proteome</keyword>
<dbReference type="GO" id="GO:0005829">
    <property type="term" value="C:cytosol"/>
    <property type="evidence" value="ECO:0007669"/>
    <property type="project" value="TreeGrafter"/>
</dbReference>
<dbReference type="GO" id="GO:0009245">
    <property type="term" value="P:lipid A biosynthetic process"/>
    <property type="evidence" value="ECO:0007669"/>
    <property type="project" value="TreeGrafter"/>
</dbReference>
<dbReference type="InterPro" id="IPR006162">
    <property type="entry name" value="Ppantetheine_attach_site"/>
</dbReference>
<keyword evidence="1 7" id="KW-0596">Phosphopantetheine</keyword>
<sequence length="75" mass="8137">MDVFETVKKTIVDTISCNPDDVTPEASIKDLGADSIDAVQIIMDLEEVYGIEIDADDAGAFVTVNDVVKYIEANK</sequence>
<dbReference type="NCBIfam" id="NF002150">
    <property type="entry name" value="PRK00982.1-4"/>
    <property type="match status" value="1"/>
</dbReference>
<dbReference type="PANTHER" id="PTHR20863">
    <property type="entry name" value="ACYL CARRIER PROTEIN"/>
    <property type="match status" value="1"/>
</dbReference>
<evidence type="ECO:0000256" key="6">
    <source>
        <dbReference type="ARBA" id="ARBA00023160"/>
    </source>
</evidence>
<dbReference type="EMBL" id="QXEV01000002">
    <property type="protein sequence ID" value="RIA78287.1"/>
    <property type="molecule type" value="Genomic_DNA"/>
</dbReference>
<evidence type="ECO:0000256" key="7">
    <source>
        <dbReference type="HAMAP-Rule" id="MF_01217"/>
    </source>
</evidence>
<proteinExistence type="inferred from homology"/>
<dbReference type="OrthoDB" id="9804551at2"/>
<comment type="similarity">
    <text evidence="7">Belongs to the acyl carrier protein (ACP) family.</text>
</comment>
<evidence type="ECO:0000256" key="2">
    <source>
        <dbReference type="ARBA" id="ARBA00022516"/>
    </source>
</evidence>
<evidence type="ECO:0000256" key="3">
    <source>
        <dbReference type="ARBA" id="ARBA00022553"/>
    </source>
</evidence>
<evidence type="ECO:0000256" key="1">
    <source>
        <dbReference type="ARBA" id="ARBA00022450"/>
    </source>
</evidence>
<keyword evidence="3 7" id="KW-0597">Phosphoprotein</keyword>
<organism evidence="11 12">
    <name type="scientific">Anaeroplasma bactoclasticum</name>
    <dbReference type="NCBI Taxonomy" id="2088"/>
    <lineage>
        <taxon>Bacteria</taxon>
        <taxon>Bacillati</taxon>
        <taxon>Mycoplasmatota</taxon>
        <taxon>Mollicutes</taxon>
        <taxon>Anaeroplasmatales</taxon>
        <taxon>Anaeroplasmataceae</taxon>
        <taxon>Anaeroplasma</taxon>
    </lineage>
</organism>
<evidence type="ECO:0000313" key="11">
    <source>
        <dbReference type="EMBL" id="RIA78287.1"/>
    </source>
</evidence>
<dbReference type="RefSeq" id="WP_119015413.1">
    <property type="nucleotide sequence ID" value="NZ_QXEV01000002.1"/>
</dbReference>
<dbReference type="NCBIfam" id="NF002148">
    <property type="entry name" value="PRK00982.1-2"/>
    <property type="match status" value="1"/>
</dbReference>
<comment type="subcellular location">
    <subcellularLocation>
        <location evidence="7">Cytoplasm</location>
    </subcellularLocation>
</comment>
<dbReference type="InterPro" id="IPR009081">
    <property type="entry name" value="PP-bd_ACP"/>
</dbReference>
<gene>
    <name evidence="7" type="primary">acpP</name>
    <name evidence="11" type="ORF">EI71_00237</name>
</gene>
<dbReference type="InParanoid" id="A0A397S2V2"/>
<dbReference type="PROSITE" id="PS50075">
    <property type="entry name" value="CARRIER"/>
    <property type="match status" value="1"/>
</dbReference>
<dbReference type="InterPro" id="IPR036736">
    <property type="entry name" value="ACP-like_sf"/>
</dbReference>
<keyword evidence="6 7" id="KW-0275">Fatty acid biosynthesis</keyword>
<evidence type="ECO:0000256" key="5">
    <source>
        <dbReference type="ARBA" id="ARBA00023098"/>
    </source>
</evidence>
<dbReference type="Gene3D" id="1.10.1200.10">
    <property type="entry name" value="ACP-like"/>
    <property type="match status" value="1"/>
</dbReference>
<evidence type="ECO:0000256" key="9">
    <source>
        <dbReference type="RuleBase" id="RU003545"/>
    </source>
</evidence>
<comment type="PTM">
    <text evidence="7">4'-phosphopantetheine is transferred from CoA to a specific serine of apo-ACP by AcpS. This modification is essential for activity because fatty acids are bound in thioester linkage to the sulfhydryl of the prosthetic group.</text>
</comment>
<feature type="modified residue" description="O-(pantetheine 4'-phosphoryl)serine" evidence="7">
    <location>
        <position position="35"/>
    </location>
</feature>
<dbReference type="PANTHER" id="PTHR20863:SF76">
    <property type="entry name" value="CARRIER DOMAIN-CONTAINING PROTEIN"/>
    <property type="match status" value="1"/>
</dbReference>
<comment type="PTM">
    <text evidence="9">4'-phosphopantetheine is transferred from CoA to a specific serine of apo-ACP by acpS.</text>
</comment>
<dbReference type="InterPro" id="IPR003231">
    <property type="entry name" value="ACP"/>
</dbReference>
<evidence type="ECO:0000313" key="12">
    <source>
        <dbReference type="Proteomes" id="UP000266506"/>
    </source>
</evidence>
<accession>A0A397S2V2</accession>
<comment type="pathway">
    <text evidence="7 9">Lipid metabolism; fatty acid biosynthesis.</text>
</comment>
<keyword evidence="4 7" id="KW-0276">Fatty acid metabolism</keyword>
<feature type="domain" description="Carrier" evidence="10">
    <location>
        <begin position="1"/>
        <end position="75"/>
    </location>
</feature>
<name>A0A397S2V2_9MOLU</name>
<dbReference type="NCBIfam" id="TIGR00517">
    <property type="entry name" value="acyl_carrier"/>
    <property type="match status" value="1"/>
</dbReference>
<dbReference type="GO" id="GO:0016020">
    <property type="term" value="C:membrane"/>
    <property type="evidence" value="ECO:0007669"/>
    <property type="project" value="GOC"/>
</dbReference>
<dbReference type="Proteomes" id="UP000266506">
    <property type="component" value="Unassembled WGS sequence"/>
</dbReference>
<keyword evidence="7" id="KW-0963">Cytoplasm</keyword>
<dbReference type="UniPathway" id="UPA00094"/>
<comment type="caution">
    <text evidence="11">The sequence shown here is derived from an EMBL/GenBank/DDBJ whole genome shotgun (WGS) entry which is preliminary data.</text>
</comment>
<dbReference type="GO" id="GO:0000036">
    <property type="term" value="F:acyl carrier activity"/>
    <property type="evidence" value="ECO:0007669"/>
    <property type="project" value="UniProtKB-UniRule"/>
</dbReference>
<dbReference type="GO" id="GO:0000035">
    <property type="term" value="F:acyl binding"/>
    <property type="evidence" value="ECO:0007669"/>
    <property type="project" value="TreeGrafter"/>
</dbReference>
<dbReference type="Pfam" id="PF00550">
    <property type="entry name" value="PP-binding"/>
    <property type="match status" value="1"/>
</dbReference>
<keyword evidence="5 7" id="KW-0443">Lipid metabolism</keyword>
<evidence type="ECO:0000259" key="10">
    <source>
        <dbReference type="PROSITE" id="PS50075"/>
    </source>
</evidence>
<evidence type="ECO:0000256" key="4">
    <source>
        <dbReference type="ARBA" id="ARBA00022832"/>
    </source>
</evidence>
<reference evidence="11 12" key="1">
    <citation type="submission" date="2018-08" db="EMBL/GenBank/DDBJ databases">
        <title>Genomic Encyclopedia of Archaeal and Bacterial Type Strains, Phase II (KMG-II): from individual species to whole genera.</title>
        <authorList>
            <person name="Goeker M."/>
        </authorList>
    </citation>
    <scope>NUCLEOTIDE SEQUENCE [LARGE SCALE GENOMIC DNA]</scope>
    <source>
        <strain evidence="11 12">ATCC 27112</strain>
    </source>
</reference>
<protein>
    <recommendedName>
        <fullName evidence="7 8">Acyl carrier protein</fullName>
        <shortName evidence="7">ACP</shortName>
    </recommendedName>
</protein>
<dbReference type="HAMAP" id="MF_01217">
    <property type="entry name" value="Acyl_carrier"/>
    <property type="match status" value="1"/>
</dbReference>
<dbReference type="SUPFAM" id="SSF47336">
    <property type="entry name" value="ACP-like"/>
    <property type="match status" value="1"/>
</dbReference>